<gene>
    <name evidence="2" type="ORF">UREG_04280</name>
</gene>
<evidence type="ECO:0000313" key="2">
    <source>
        <dbReference type="EMBL" id="EEP79434.1"/>
    </source>
</evidence>
<accession>C4JN72</accession>
<reference evidence="3" key="1">
    <citation type="journal article" date="2009" name="Genome Res.">
        <title>Comparative genomic analyses of the human fungal pathogens Coccidioides and their relatives.</title>
        <authorList>
            <person name="Sharpton T.J."/>
            <person name="Stajich J.E."/>
            <person name="Rounsley S.D."/>
            <person name="Gardner M.J."/>
            <person name="Wortman J.R."/>
            <person name="Jordar V.S."/>
            <person name="Maiti R."/>
            <person name="Kodira C.D."/>
            <person name="Neafsey D.E."/>
            <person name="Zeng Q."/>
            <person name="Hung C.-Y."/>
            <person name="McMahan C."/>
            <person name="Muszewska A."/>
            <person name="Grynberg M."/>
            <person name="Mandel M.A."/>
            <person name="Kellner E.M."/>
            <person name="Barker B.M."/>
            <person name="Galgiani J.N."/>
            <person name="Orbach M.J."/>
            <person name="Kirkland T.N."/>
            <person name="Cole G.T."/>
            <person name="Henn M.R."/>
            <person name="Birren B.W."/>
            <person name="Taylor J.W."/>
        </authorList>
    </citation>
    <scope>NUCLEOTIDE SEQUENCE [LARGE SCALE GENOMIC DNA]</scope>
    <source>
        <strain evidence="3">UAMH 1704</strain>
    </source>
</reference>
<proteinExistence type="predicted"/>
<name>C4JN72_UNCRE</name>
<dbReference type="AlphaFoldDB" id="C4JN72"/>
<dbReference type="eggNOG" id="ENOG502SKEC">
    <property type="taxonomic scope" value="Eukaryota"/>
</dbReference>
<dbReference type="InParanoid" id="C4JN72"/>
<keyword evidence="1" id="KW-0175">Coiled coil</keyword>
<dbReference type="VEuPathDB" id="FungiDB:UREG_04280"/>
<protein>
    <submittedName>
        <fullName evidence="2">Uncharacterized protein</fullName>
    </submittedName>
</protein>
<dbReference type="OrthoDB" id="10016792at2759"/>
<evidence type="ECO:0000313" key="3">
    <source>
        <dbReference type="Proteomes" id="UP000002058"/>
    </source>
</evidence>
<sequence>MSAYLSIAVPPKRIIICAGTLNLGVAPWDDFVEKDIDETFVYTQNCVLAGDVVAKDLNLHTGSFQTIGIPIIKVTGAPGGDAKSADETHRIGGNGGKGYSFYFSAADFDYRSRFRVDATGGDGGCGYFDATTQWGGSGGDGGPGGKINIMYEDSYQRAMGSYSAYEYALSKEDPNHPEYTERMVKQAAKETVNVIHVLVETDKEYNKEVITAMADLYEQLNKTDKHNRPDITITLQDLKEKMATLRKTLEYRKPGEGMLVELRDIAAIHGGFPGRGYNSTDRPDSGGRGIYGRKGEHWGYGFMDYDMIWDRDIFLYHPDQMALTLRDAYAQYFKGAGGRDAKGIKDCAVILGQLINRLGFLSEIDPKNPTNKSNSSLWKTLKRYESDMLVLPSITTRDGLPASIQSLQRTYTQAVAYMIQLGSGQDIYGHSSTWVPVGSYEHYQAHTKEFLEHFKDIEKNYQAYMKKYRNQVITKAEIDIAIADASRAKEKIKRHQTKMKGLIQDLILSINRLNEQVAPKRKLVLDSIKEVESKIKNSYVVPIKELLESAVSFCFMPSKLMGAAVGAQAVWSIVEGASNIEDDAGNVVKKEFLITRLQEMDGSVESLKDGIALTNAGSLKPGDAGGPKLVAEKEKLFTLIKQYRSLITNWSTIEAQFDDYINTVTTRNDRALQYNQYLISWWQDQLELQQVQDDAERLRKKGLDQVSPNVAAVTSFVQQAYHATVDRIFKVLYMTERAQLFWTLGEPLGKFDTIRNGGVDGGSLYKDLQSLSDTILEAYEVALENSTSASQKFGDWGEKDGPNTGLTYTLSATELKHLQAGEEQTSVNMANTWAQKSKDKNIFLGKYDVRLTKIKPSPSSSITREWRPSWTRANTRTISITTRAGSCSSISTHLTRKIQRSSPTARCTTARMLKHGNMLALARLRRGILSWVRH</sequence>
<feature type="coiled-coil region" evidence="1">
    <location>
        <begin position="478"/>
        <end position="505"/>
    </location>
</feature>
<dbReference type="EMBL" id="CH476616">
    <property type="protein sequence ID" value="EEP79434.1"/>
    <property type="molecule type" value="Genomic_DNA"/>
</dbReference>
<dbReference type="Proteomes" id="UP000002058">
    <property type="component" value="Unassembled WGS sequence"/>
</dbReference>
<keyword evidence="3" id="KW-1185">Reference proteome</keyword>
<dbReference type="HOGENOM" id="CLU_313563_0_0_1"/>
<dbReference type="GeneID" id="8437129"/>
<dbReference type="RefSeq" id="XP_002544763.1">
    <property type="nucleotide sequence ID" value="XM_002544717.1"/>
</dbReference>
<dbReference type="KEGG" id="ure:UREG_04280"/>
<organism evidence="2 3">
    <name type="scientific">Uncinocarpus reesii (strain UAMH 1704)</name>
    <dbReference type="NCBI Taxonomy" id="336963"/>
    <lineage>
        <taxon>Eukaryota</taxon>
        <taxon>Fungi</taxon>
        <taxon>Dikarya</taxon>
        <taxon>Ascomycota</taxon>
        <taxon>Pezizomycotina</taxon>
        <taxon>Eurotiomycetes</taxon>
        <taxon>Eurotiomycetidae</taxon>
        <taxon>Onygenales</taxon>
        <taxon>Onygenaceae</taxon>
        <taxon>Uncinocarpus</taxon>
    </lineage>
</organism>
<evidence type="ECO:0000256" key="1">
    <source>
        <dbReference type="SAM" id="Coils"/>
    </source>
</evidence>